<dbReference type="Proteomes" id="UP000550787">
    <property type="component" value="Unassembled WGS sequence"/>
</dbReference>
<dbReference type="GO" id="GO:0003677">
    <property type="term" value="F:DNA binding"/>
    <property type="evidence" value="ECO:0007669"/>
    <property type="project" value="InterPro"/>
</dbReference>
<dbReference type="CDD" id="cd00093">
    <property type="entry name" value="HTH_XRE"/>
    <property type="match status" value="1"/>
</dbReference>
<proteinExistence type="predicted"/>
<dbReference type="PROSITE" id="PS50943">
    <property type="entry name" value="HTH_CROC1"/>
    <property type="match status" value="1"/>
</dbReference>
<evidence type="ECO:0000259" key="1">
    <source>
        <dbReference type="PROSITE" id="PS50943"/>
    </source>
</evidence>
<evidence type="ECO:0000313" key="3">
    <source>
        <dbReference type="Proteomes" id="UP000550787"/>
    </source>
</evidence>
<name>A0A7W4FBR7_GLUDI</name>
<dbReference type="AlphaFoldDB" id="A0A7W4FBR7"/>
<dbReference type="Pfam" id="PF13560">
    <property type="entry name" value="HTH_31"/>
    <property type="match status" value="1"/>
</dbReference>
<gene>
    <name evidence="2" type="ORF">HLH33_00530</name>
</gene>
<dbReference type="Gene3D" id="1.10.260.40">
    <property type="entry name" value="lambda repressor-like DNA-binding domains"/>
    <property type="match status" value="1"/>
</dbReference>
<reference evidence="2 3" key="1">
    <citation type="submission" date="2020-04" db="EMBL/GenBank/DDBJ databases">
        <title>Description of novel Gluconacetobacter.</title>
        <authorList>
            <person name="Sombolestani A."/>
        </authorList>
    </citation>
    <scope>NUCLEOTIDE SEQUENCE [LARGE SCALE GENOMIC DNA]</scope>
    <source>
        <strain evidence="2 3">LMG 7603</strain>
    </source>
</reference>
<comment type="caution">
    <text evidence="2">The sequence shown here is derived from an EMBL/GenBank/DDBJ whole genome shotgun (WGS) entry which is preliminary data.</text>
</comment>
<evidence type="ECO:0000313" key="2">
    <source>
        <dbReference type="EMBL" id="MBB2154806.1"/>
    </source>
</evidence>
<organism evidence="2 3">
    <name type="scientific">Gluconacetobacter diazotrophicus</name>
    <name type="common">Acetobacter diazotrophicus</name>
    <dbReference type="NCBI Taxonomy" id="33996"/>
    <lineage>
        <taxon>Bacteria</taxon>
        <taxon>Pseudomonadati</taxon>
        <taxon>Pseudomonadota</taxon>
        <taxon>Alphaproteobacteria</taxon>
        <taxon>Acetobacterales</taxon>
        <taxon>Acetobacteraceae</taxon>
        <taxon>Gluconacetobacter</taxon>
    </lineage>
</organism>
<dbReference type="InterPro" id="IPR010982">
    <property type="entry name" value="Lambda_DNA-bd_dom_sf"/>
</dbReference>
<sequence length="102" mass="11114">MSNIPPDPGAIRAARKDAHLTQAEAAEVVSVSLATWRRWEAGSHPMPSGLFDLFLIVTKPGHASSRMTTAAAEDIRQRLDALIRDAIACRRQVARHTSDVEA</sequence>
<dbReference type="SUPFAM" id="SSF47413">
    <property type="entry name" value="lambda repressor-like DNA-binding domains"/>
    <property type="match status" value="1"/>
</dbReference>
<dbReference type="EMBL" id="JABEQG010000001">
    <property type="protein sequence ID" value="MBB2154806.1"/>
    <property type="molecule type" value="Genomic_DNA"/>
</dbReference>
<protein>
    <submittedName>
        <fullName evidence="2">Helix-turn-helix transcriptional regulator</fullName>
    </submittedName>
</protein>
<dbReference type="RefSeq" id="WP_183115231.1">
    <property type="nucleotide sequence ID" value="NZ_JABEQG010000001.1"/>
</dbReference>
<accession>A0A7W4FBR7</accession>
<feature type="domain" description="HTH cro/C1-type" evidence="1">
    <location>
        <begin position="11"/>
        <end position="48"/>
    </location>
</feature>
<dbReference type="InterPro" id="IPR001387">
    <property type="entry name" value="Cro/C1-type_HTH"/>
</dbReference>